<dbReference type="Pfam" id="PF08352">
    <property type="entry name" value="oligo_HPY"/>
    <property type="match status" value="1"/>
</dbReference>
<dbReference type="Gene3D" id="3.40.50.300">
    <property type="entry name" value="P-loop containing nucleotide triphosphate hydrolases"/>
    <property type="match status" value="1"/>
</dbReference>
<dbReference type="eggNOG" id="COG0444">
    <property type="taxonomic scope" value="Bacteria"/>
</dbReference>
<dbReference type="AlphaFoldDB" id="Q87Q06"/>
<dbReference type="GO" id="GO:0005524">
    <property type="term" value="F:ATP binding"/>
    <property type="evidence" value="ECO:0007669"/>
    <property type="project" value="UniProtKB-KW"/>
</dbReference>
<dbReference type="PROSITE" id="PS50893">
    <property type="entry name" value="ABC_TRANSPORTER_2"/>
    <property type="match status" value="1"/>
</dbReference>
<dbReference type="PROSITE" id="PS00211">
    <property type="entry name" value="ABC_TRANSPORTER_1"/>
    <property type="match status" value="1"/>
</dbReference>
<dbReference type="SUPFAM" id="SSF52540">
    <property type="entry name" value="P-loop containing nucleoside triphosphate hydrolases"/>
    <property type="match status" value="1"/>
</dbReference>
<reference evidence="9 10" key="1">
    <citation type="journal article" date="2003" name="Lancet">
        <title>Genome sequence of Vibrio parahaemolyticus: a pathogenic mechanism distinct from that of V. cholerae.</title>
        <authorList>
            <person name="Makino K."/>
            <person name="Oshima K."/>
            <person name="Kurokawa K."/>
            <person name="Yokoyama K."/>
            <person name="Uda T."/>
            <person name="Tagomori K."/>
            <person name="Iijima Y."/>
            <person name="Najima M."/>
            <person name="Nakano M."/>
            <person name="Yamashita A."/>
            <person name="Kubota Y."/>
            <person name="Kimura S."/>
            <person name="Yasunaga T."/>
            <person name="Honda T."/>
            <person name="Shinagawa H."/>
            <person name="Hattori M."/>
            <person name="Iida T."/>
        </authorList>
    </citation>
    <scope>NUCLEOTIDE SEQUENCE [LARGE SCALE GENOMIC DNA]</scope>
    <source>
        <strain evidence="10">RIMD 2210633</strain>
    </source>
</reference>
<evidence type="ECO:0000313" key="9">
    <source>
        <dbReference type="EMBL" id="BAC59607.1"/>
    </source>
</evidence>
<dbReference type="Proteomes" id="UP000002493">
    <property type="component" value="Chromosome 1"/>
</dbReference>
<feature type="domain" description="ABC transporter" evidence="8">
    <location>
        <begin position="45"/>
        <end position="292"/>
    </location>
</feature>
<dbReference type="HOGENOM" id="CLU_000604_1_23_6"/>
<dbReference type="PANTHER" id="PTHR43297">
    <property type="entry name" value="OLIGOPEPTIDE TRANSPORT ATP-BINDING PROTEIN APPD"/>
    <property type="match status" value="1"/>
</dbReference>
<dbReference type="InterPro" id="IPR013563">
    <property type="entry name" value="Oligopep_ABC_C"/>
</dbReference>
<evidence type="ECO:0000256" key="2">
    <source>
        <dbReference type="ARBA" id="ARBA00005417"/>
    </source>
</evidence>
<dbReference type="Pfam" id="PF00005">
    <property type="entry name" value="ABC_tran"/>
    <property type="match status" value="1"/>
</dbReference>
<comment type="subcellular location">
    <subcellularLocation>
        <location evidence="1">Cell inner membrane</location>
        <topology evidence="1">Peripheral membrane protein</topology>
    </subcellularLocation>
</comment>
<accession>Q87Q06</accession>
<evidence type="ECO:0000256" key="7">
    <source>
        <dbReference type="ARBA" id="ARBA00023136"/>
    </source>
</evidence>
<dbReference type="GO" id="GO:0005886">
    <property type="term" value="C:plasma membrane"/>
    <property type="evidence" value="ECO:0007669"/>
    <property type="project" value="UniProtKB-SubCell"/>
</dbReference>
<dbReference type="FunFam" id="3.40.50.300:FF:000016">
    <property type="entry name" value="Oligopeptide ABC transporter ATP-binding component"/>
    <property type="match status" value="1"/>
</dbReference>
<dbReference type="InterPro" id="IPR003593">
    <property type="entry name" value="AAA+_ATPase"/>
</dbReference>
<dbReference type="InterPro" id="IPR027417">
    <property type="entry name" value="P-loop_NTPase"/>
</dbReference>
<evidence type="ECO:0000256" key="6">
    <source>
        <dbReference type="ARBA" id="ARBA00022840"/>
    </source>
</evidence>
<evidence type="ECO:0000313" key="10">
    <source>
        <dbReference type="Proteomes" id="UP000002493"/>
    </source>
</evidence>
<dbReference type="PATRIC" id="fig|223926.6.peg.1284"/>
<comment type="similarity">
    <text evidence="2">Belongs to the ABC transporter superfamily.</text>
</comment>
<protein>
    <submittedName>
        <fullName evidence="9">Oligopeptide ABC transporter, ATP-binding protein</fullName>
    </submittedName>
</protein>
<keyword evidence="3" id="KW-0813">Transport</keyword>
<dbReference type="SMART" id="SM00382">
    <property type="entry name" value="AAA"/>
    <property type="match status" value="1"/>
</dbReference>
<keyword evidence="7" id="KW-0472">Membrane</keyword>
<proteinExistence type="inferred from homology"/>
<name>Q87Q06_VIBPA</name>
<dbReference type="GO" id="GO:0055085">
    <property type="term" value="P:transmembrane transport"/>
    <property type="evidence" value="ECO:0007669"/>
    <property type="project" value="UniProtKB-ARBA"/>
</dbReference>
<dbReference type="EMBL" id="BA000031">
    <property type="protein sequence ID" value="BAC59607.1"/>
    <property type="molecule type" value="Genomic_DNA"/>
</dbReference>
<sequence length="368" mass="40479">MLPCGCCFFHPCSWSQPYSVSTSSAMAYATLLTRKIDKDNSMLSIENMNVRFDTPDGQVQAVSNLSYSIKAGETLGIVGESGSGKSQSVFALMGLTADNGNVSGEALFHGENLLSMSKKQLNRIRAEKIGMIFQDPMTSLNPFMKIGKQLSEVLMVHKGMSRKQAIAESIQMLDAVRIPSPDTRLNQYPHELSGGMRQRVMIAMALLCKPELLIADEPTTALDVTVQAQILTLLRELQKEFNTAILLITHDMGVVAEMCDRVLVMYGGQKMEQSDTDTLFAQPAHPYTQGLLRAIPSITEDMPRLPTIPGNPPSALINHQGCPFRDRCDYRLARCQAETPKFMPLNGRQSIACHVKAQSSISLIHQSA</sequence>
<keyword evidence="5" id="KW-0547">Nucleotide-binding</keyword>
<dbReference type="InterPro" id="IPR050388">
    <property type="entry name" value="ABC_Ni/Peptide_Import"/>
</dbReference>
<organism evidence="9 10">
    <name type="scientific">Vibrio parahaemolyticus serotype O3:K6 (strain RIMD 2210633)</name>
    <dbReference type="NCBI Taxonomy" id="223926"/>
    <lineage>
        <taxon>Bacteria</taxon>
        <taxon>Pseudomonadati</taxon>
        <taxon>Pseudomonadota</taxon>
        <taxon>Gammaproteobacteria</taxon>
        <taxon>Vibrionales</taxon>
        <taxon>Vibrionaceae</taxon>
        <taxon>Vibrio</taxon>
    </lineage>
</organism>
<dbReference type="KEGG" id="vpa:VP1344"/>
<evidence type="ECO:0000259" key="8">
    <source>
        <dbReference type="PROSITE" id="PS50893"/>
    </source>
</evidence>
<dbReference type="InterPro" id="IPR003439">
    <property type="entry name" value="ABC_transporter-like_ATP-bd"/>
</dbReference>
<dbReference type="GO" id="GO:0016887">
    <property type="term" value="F:ATP hydrolysis activity"/>
    <property type="evidence" value="ECO:0007669"/>
    <property type="project" value="InterPro"/>
</dbReference>
<keyword evidence="6 9" id="KW-0067">ATP-binding</keyword>
<dbReference type="InterPro" id="IPR017871">
    <property type="entry name" value="ABC_transporter-like_CS"/>
</dbReference>
<evidence type="ECO:0000256" key="1">
    <source>
        <dbReference type="ARBA" id="ARBA00004417"/>
    </source>
</evidence>
<evidence type="ECO:0000256" key="4">
    <source>
        <dbReference type="ARBA" id="ARBA00022475"/>
    </source>
</evidence>
<evidence type="ECO:0000256" key="5">
    <source>
        <dbReference type="ARBA" id="ARBA00022741"/>
    </source>
</evidence>
<evidence type="ECO:0000256" key="3">
    <source>
        <dbReference type="ARBA" id="ARBA00022448"/>
    </source>
</evidence>
<dbReference type="CDD" id="cd03257">
    <property type="entry name" value="ABC_NikE_OppD_transporters"/>
    <property type="match status" value="1"/>
</dbReference>
<dbReference type="GO" id="GO:0015833">
    <property type="term" value="P:peptide transport"/>
    <property type="evidence" value="ECO:0007669"/>
    <property type="project" value="InterPro"/>
</dbReference>
<gene>
    <name evidence="9" type="ordered locus">VP1344</name>
</gene>
<dbReference type="PANTHER" id="PTHR43297:SF7">
    <property type="entry name" value="D,D-DIPEPTIDE TRANSPORT ATP-BINDING PROTEIN DDPD-RELATED"/>
    <property type="match status" value="1"/>
</dbReference>
<keyword evidence="4" id="KW-1003">Cell membrane</keyword>
<dbReference type="NCBIfam" id="TIGR01727">
    <property type="entry name" value="oligo_HPY"/>
    <property type="match status" value="1"/>
</dbReference>